<sequence length="219" mass="24158">MAGVTWHYVLKFIITGDAAVGKSSLLIRLTDQRFLANPDPTLGVEFGSKLVTIPEEEKVVKLQCWDTAGTESFRSITRSYYRGAAGCLLVYDVCSRQSFLNARIWLKDVRQHADPHLTCILVGNKTDLCSDGAGPIKRNREVPTEEAELWAKEEGLLFVETSARSGENVELAFEQATRDILMKIRNGVFDDDRSPGVKTSKPSGTDLAIEQSAKNGCCS</sequence>
<organism evidence="1 2">
    <name type="scientific">Thelephora ganbajun</name>
    <name type="common">Ganba fungus</name>
    <dbReference type="NCBI Taxonomy" id="370292"/>
    <lineage>
        <taxon>Eukaryota</taxon>
        <taxon>Fungi</taxon>
        <taxon>Dikarya</taxon>
        <taxon>Basidiomycota</taxon>
        <taxon>Agaricomycotina</taxon>
        <taxon>Agaricomycetes</taxon>
        <taxon>Thelephorales</taxon>
        <taxon>Thelephoraceae</taxon>
        <taxon>Thelephora</taxon>
    </lineage>
</organism>
<evidence type="ECO:0000313" key="2">
    <source>
        <dbReference type="Proteomes" id="UP000886501"/>
    </source>
</evidence>
<dbReference type="EMBL" id="MU117975">
    <property type="protein sequence ID" value="KAF9651490.1"/>
    <property type="molecule type" value="Genomic_DNA"/>
</dbReference>
<proteinExistence type="predicted"/>
<keyword evidence="2" id="KW-1185">Reference proteome</keyword>
<protein>
    <submittedName>
        <fullName evidence="1">Ras-domain-containing protein</fullName>
    </submittedName>
</protein>
<comment type="caution">
    <text evidence="1">The sequence shown here is derived from an EMBL/GenBank/DDBJ whole genome shotgun (WGS) entry which is preliminary data.</text>
</comment>
<accession>A0ACB6ZP09</accession>
<evidence type="ECO:0000313" key="1">
    <source>
        <dbReference type="EMBL" id="KAF9651490.1"/>
    </source>
</evidence>
<name>A0ACB6ZP09_THEGA</name>
<dbReference type="Proteomes" id="UP000886501">
    <property type="component" value="Unassembled WGS sequence"/>
</dbReference>
<reference evidence="1" key="1">
    <citation type="submission" date="2019-10" db="EMBL/GenBank/DDBJ databases">
        <authorList>
            <consortium name="DOE Joint Genome Institute"/>
            <person name="Kuo A."/>
            <person name="Miyauchi S."/>
            <person name="Kiss E."/>
            <person name="Drula E."/>
            <person name="Kohler A."/>
            <person name="Sanchez-Garcia M."/>
            <person name="Andreopoulos B."/>
            <person name="Barry K.W."/>
            <person name="Bonito G."/>
            <person name="Buee M."/>
            <person name="Carver A."/>
            <person name="Chen C."/>
            <person name="Cichocki N."/>
            <person name="Clum A."/>
            <person name="Culley D."/>
            <person name="Crous P.W."/>
            <person name="Fauchery L."/>
            <person name="Girlanda M."/>
            <person name="Hayes R."/>
            <person name="Keri Z."/>
            <person name="Labutti K."/>
            <person name="Lipzen A."/>
            <person name="Lombard V."/>
            <person name="Magnuson J."/>
            <person name="Maillard F."/>
            <person name="Morin E."/>
            <person name="Murat C."/>
            <person name="Nolan M."/>
            <person name="Ohm R."/>
            <person name="Pangilinan J."/>
            <person name="Pereira M."/>
            <person name="Perotto S."/>
            <person name="Peter M."/>
            <person name="Riley R."/>
            <person name="Sitrit Y."/>
            <person name="Stielow B."/>
            <person name="Szollosi G."/>
            <person name="Zifcakova L."/>
            <person name="Stursova M."/>
            <person name="Spatafora J.W."/>
            <person name="Tedersoo L."/>
            <person name="Vaario L.-M."/>
            <person name="Yamada A."/>
            <person name="Yan M."/>
            <person name="Wang P."/>
            <person name="Xu J."/>
            <person name="Bruns T."/>
            <person name="Baldrian P."/>
            <person name="Vilgalys R."/>
            <person name="Henrissat B."/>
            <person name="Grigoriev I.V."/>
            <person name="Hibbett D."/>
            <person name="Nagy L.G."/>
            <person name="Martin F.M."/>
        </authorList>
    </citation>
    <scope>NUCLEOTIDE SEQUENCE</scope>
    <source>
        <strain evidence="1">P2</strain>
    </source>
</reference>
<gene>
    <name evidence="1" type="ORF">BDM02DRAFT_749788</name>
</gene>
<reference evidence="1" key="2">
    <citation type="journal article" date="2020" name="Nat. Commun.">
        <title>Large-scale genome sequencing of mycorrhizal fungi provides insights into the early evolution of symbiotic traits.</title>
        <authorList>
            <person name="Miyauchi S."/>
            <person name="Kiss E."/>
            <person name="Kuo A."/>
            <person name="Drula E."/>
            <person name="Kohler A."/>
            <person name="Sanchez-Garcia M."/>
            <person name="Morin E."/>
            <person name="Andreopoulos B."/>
            <person name="Barry K.W."/>
            <person name="Bonito G."/>
            <person name="Buee M."/>
            <person name="Carver A."/>
            <person name="Chen C."/>
            <person name="Cichocki N."/>
            <person name="Clum A."/>
            <person name="Culley D."/>
            <person name="Crous P.W."/>
            <person name="Fauchery L."/>
            <person name="Girlanda M."/>
            <person name="Hayes R.D."/>
            <person name="Keri Z."/>
            <person name="LaButti K."/>
            <person name="Lipzen A."/>
            <person name="Lombard V."/>
            <person name="Magnuson J."/>
            <person name="Maillard F."/>
            <person name="Murat C."/>
            <person name="Nolan M."/>
            <person name="Ohm R.A."/>
            <person name="Pangilinan J."/>
            <person name="Pereira M.F."/>
            <person name="Perotto S."/>
            <person name="Peter M."/>
            <person name="Pfister S."/>
            <person name="Riley R."/>
            <person name="Sitrit Y."/>
            <person name="Stielow J.B."/>
            <person name="Szollosi G."/>
            <person name="Zifcakova L."/>
            <person name="Stursova M."/>
            <person name="Spatafora J.W."/>
            <person name="Tedersoo L."/>
            <person name="Vaario L.M."/>
            <person name="Yamada A."/>
            <person name="Yan M."/>
            <person name="Wang P."/>
            <person name="Xu J."/>
            <person name="Bruns T."/>
            <person name="Baldrian P."/>
            <person name="Vilgalys R."/>
            <person name="Dunand C."/>
            <person name="Henrissat B."/>
            <person name="Grigoriev I.V."/>
            <person name="Hibbett D."/>
            <person name="Nagy L.G."/>
            <person name="Martin F.M."/>
        </authorList>
    </citation>
    <scope>NUCLEOTIDE SEQUENCE</scope>
    <source>
        <strain evidence="1">P2</strain>
    </source>
</reference>